<dbReference type="Proteomes" id="UP000095727">
    <property type="component" value="Unassembled WGS sequence"/>
</dbReference>
<evidence type="ECO:0000313" key="6">
    <source>
        <dbReference type="EMBL" id="GLG86346.1"/>
    </source>
</evidence>
<dbReference type="InterPro" id="IPR017911">
    <property type="entry name" value="MacB-like_ATP-bd"/>
</dbReference>
<dbReference type="FunFam" id="3.40.50.300:FF:000032">
    <property type="entry name" value="Export ABC transporter ATP-binding protein"/>
    <property type="match status" value="1"/>
</dbReference>
<accession>A0A173R670</accession>
<reference evidence="5 7" key="1">
    <citation type="submission" date="2015-09" db="EMBL/GenBank/DDBJ databases">
        <authorList>
            <consortium name="Pathogen Informatics"/>
        </authorList>
    </citation>
    <scope>NUCLEOTIDE SEQUENCE [LARGE SCALE GENOMIC DNA]</scope>
    <source>
        <strain evidence="5 7">2789STDY5834962</strain>
    </source>
</reference>
<dbReference type="InterPro" id="IPR027417">
    <property type="entry name" value="P-loop_NTPase"/>
</dbReference>
<dbReference type="InterPro" id="IPR017871">
    <property type="entry name" value="ABC_transporter-like_CS"/>
</dbReference>
<dbReference type="GO" id="GO:0005524">
    <property type="term" value="F:ATP binding"/>
    <property type="evidence" value="ECO:0007669"/>
    <property type="project" value="UniProtKB-KW"/>
</dbReference>
<dbReference type="Proteomes" id="UP001145109">
    <property type="component" value="Unassembled WGS sequence"/>
</dbReference>
<dbReference type="GO" id="GO:0022857">
    <property type="term" value="F:transmembrane transporter activity"/>
    <property type="evidence" value="ECO:0007669"/>
    <property type="project" value="TreeGrafter"/>
</dbReference>
<dbReference type="InterPro" id="IPR003593">
    <property type="entry name" value="AAA+_ATPase"/>
</dbReference>
<name>A0A173R670_9FIRM</name>
<evidence type="ECO:0000256" key="2">
    <source>
        <dbReference type="ARBA" id="ARBA00022741"/>
    </source>
</evidence>
<dbReference type="GO" id="GO:0098796">
    <property type="term" value="C:membrane protein complex"/>
    <property type="evidence" value="ECO:0007669"/>
    <property type="project" value="UniProtKB-ARBA"/>
</dbReference>
<dbReference type="SUPFAM" id="SSF52540">
    <property type="entry name" value="P-loop containing nucleoside triphosphate hydrolases"/>
    <property type="match status" value="1"/>
</dbReference>
<dbReference type="PROSITE" id="PS00211">
    <property type="entry name" value="ABC_TRANSPORTER_1"/>
    <property type="match status" value="1"/>
</dbReference>
<dbReference type="SMART" id="SM00382">
    <property type="entry name" value="AAA"/>
    <property type="match status" value="1"/>
</dbReference>
<dbReference type="EMBL" id="BSCI01000004">
    <property type="protein sequence ID" value="GLG86346.1"/>
    <property type="molecule type" value="Genomic_DNA"/>
</dbReference>
<evidence type="ECO:0000313" key="5">
    <source>
        <dbReference type="EMBL" id="CUM73403.1"/>
    </source>
</evidence>
<protein>
    <submittedName>
        <fullName evidence="6">ABC transporter ATP-binding protein</fullName>
    </submittedName>
    <submittedName>
        <fullName evidence="5">Lipoprotein-releasing system ATP-binding protein LolD</fullName>
        <ecNumber evidence="5">3.6.3.-</ecNumber>
    </submittedName>
</protein>
<dbReference type="EMBL" id="CYXR01000002">
    <property type="protein sequence ID" value="CUM73403.1"/>
    <property type="molecule type" value="Genomic_DNA"/>
</dbReference>
<gene>
    <name evidence="5" type="primary">lolD_1</name>
    <name evidence="6" type="ORF">comes_08910</name>
    <name evidence="5" type="ORF">ERS852574_00346</name>
</gene>
<evidence type="ECO:0000259" key="4">
    <source>
        <dbReference type="PROSITE" id="PS50893"/>
    </source>
</evidence>
<dbReference type="InterPro" id="IPR003439">
    <property type="entry name" value="ABC_transporter-like_ATP-bd"/>
</dbReference>
<dbReference type="RefSeq" id="WP_055155612.1">
    <property type="nucleotide sequence ID" value="NZ_BSCI01000004.1"/>
</dbReference>
<reference evidence="6" key="2">
    <citation type="submission" date="2022-09" db="EMBL/GenBank/DDBJ databases">
        <title>Draft genome sequence of Coprococcus comes strain 31264.</title>
        <authorList>
            <person name="Atsushi H."/>
            <person name="Moriya O."/>
            <person name="Mitsuo S."/>
        </authorList>
    </citation>
    <scope>NUCLEOTIDE SEQUENCE</scope>
    <source>
        <strain evidence="6">JCM 31264</strain>
    </source>
</reference>
<keyword evidence="1" id="KW-0813">Transport</keyword>
<evidence type="ECO:0000256" key="1">
    <source>
        <dbReference type="ARBA" id="ARBA00022448"/>
    </source>
</evidence>
<reference evidence="6" key="3">
    <citation type="submission" date="2022-11" db="EMBL/GenBank/DDBJ databases">
        <title>Draft genome sequence of Coprococcus comes strain 31264.</title>
        <authorList>
            <person name="Hisatomi A."/>
            <person name="Ohkuma M."/>
            <person name="Sakamoto M."/>
        </authorList>
    </citation>
    <scope>NUCLEOTIDE SEQUENCE</scope>
    <source>
        <strain evidence="6">JCM 31264</strain>
    </source>
</reference>
<sequence>MKTVIRLDKVSKSYTLGEKKITALKEFSFEVKSGEFVAVMGRSGSGKSTFLKIAGTLEKPDTGAVFLNGIQINGLSQKKICKIRQKKIGFIFQQYQLLPEYTIWDNVCMPLYIAHTVPDKAYIRQLLEKVGLWDRNGDYPDQLSGGEQQRVAIARAMAAKPGVILADEPTGNLDYQTGQEIMKLICASRELYRQTIVMVTHDMDSANYADRIVYMEDGAVR</sequence>
<evidence type="ECO:0000256" key="3">
    <source>
        <dbReference type="ARBA" id="ARBA00022840"/>
    </source>
</evidence>
<keyword evidence="5" id="KW-0378">Hydrolase</keyword>
<evidence type="ECO:0000313" key="7">
    <source>
        <dbReference type="Proteomes" id="UP000095727"/>
    </source>
</evidence>
<dbReference type="EC" id="3.6.3.-" evidence="5"/>
<dbReference type="GO" id="GO:0016887">
    <property type="term" value="F:ATP hydrolysis activity"/>
    <property type="evidence" value="ECO:0007669"/>
    <property type="project" value="InterPro"/>
</dbReference>
<dbReference type="PROSITE" id="PS50893">
    <property type="entry name" value="ABC_TRANSPORTER_2"/>
    <property type="match status" value="1"/>
</dbReference>
<dbReference type="Gene3D" id="3.40.50.300">
    <property type="entry name" value="P-loop containing nucleotide triphosphate hydrolases"/>
    <property type="match status" value="1"/>
</dbReference>
<dbReference type="Pfam" id="PF00005">
    <property type="entry name" value="ABC_tran"/>
    <property type="match status" value="1"/>
</dbReference>
<dbReference type="InterPro" id="IPR015854">
    <property type="entry name" value="ABC_transpr_LolD-like"/>
</dbReference>
<dbReference type="GO" id="GO:0005886">
    <property type="term" value="C:plasma membrane"/>
    <property type="evidence" value="ECO:0007669"/>
    <property type="project" value="TreeGrafter"/>
</dbReference>
<feature type="domain" description="ABC transporter" evidence="4">
    <location>
        <begin position="5"/>
        <end position="221"/>
    </location>
</feature>
<keyword evidence="3 5" id="KW-0067">ATP-binding</keyword>
<dbReference type="PANTHER" id="PTHR24220">
    <property type="entry name" value="IMPORT ATP-BINDING PROTEIN"/>
    <property type="match status" value="1"/>
</dbReference>
<proteinExistence type="predicted"/>
<organism evidence="5 7">
    <name type="scientific">Coprococcus comes</name>
    <dbReference type="NCBI Taxonomy" id="410072"/>
    <lineage>
        <taxon>Bacteria</taxon>
        <taxon>Bacillati</taxon>
        <taxon>Bacillota</taxon>
        <taxon>Clostridia</taxon>
        <taxon>Lachnospirales</taxon>
        <taxon>Lachnospiraceae</taxon>
        <taxon>Coprococcus</taxon>
    </lineage>
</organism>
<keyword evidence="5" id="KW-0449">Lipoprotein</keyword>
<dbReference type="CDD" id="cd03255">
    <property type="entry name" value="ABC_MJ0796_LolCDE_FtsE"/>
    <property type="match status" value="1"/>
</dbReference>
<dbReference type="AlphaFoldDB" id="A0A173R670"/>
<keyword evidence="2" id="KW-0547">Nucleotide-binding</keyword>